<feature type="region of interest" description="Disordered" evidence="7">
    <location>
        <begin position="1"/>
        <end position="26"/>
    </location>
</feature>
<feature type="compositionally biased region" description="Basic and acidic residues" evidence="7">
    <location>
        <begin position="469"/>
        <end position="484"/>
    </location>
</feature>
<dbReference type="PANTHER" id="PTHR11328:SF24">
    <property type="entry name" value="MAJOR FACILITATOR SUPERFAMILY (MFS) PROFILE DOMAIN-CONTAINING PROTEIN"/>
    <property type="match status" value="1"/>
</dbReference>
<dbReference type="InterPro" id="IPR018043">
    <property type="entry name" value="Na/Gal_symport_CS"/>
</dbReference>
<keyword evidence="5 8" id="KW-1133">Transmembrane helix</keyword>
<dbReference type="Gene3D" id="1.20.1250.20">
    <property type="entry name" value="MFS general substrate transporter like domains"/>
    <property type="match status" value="2"/>
</dbReference>
<evidence type="ECO:0000313" key="10">
    <source>
        <dbReference type="Proteomes" id="UP000521922"/>
    </source>
</evidence>
<evidence type="ECO:0000256" key="2">
    <source>
        <dbReference type="ARBA" id="ARBA00022448"/>
    </source>
</evidence>
<feature type="transmembrane region" description="Helical" evidence="8">
    <location>
        <begin position="287"/>
        <end position="308"/>
    </location>
</feature>
<evidence type="ECO:0000256" key="3">
    <source>
        <dbReference type="ARBA" id="ARBA00022475"/>
    </source>
</evidence>
<feature type="region of interest" description="Disordered" evidence="7">
    <location>
        <begin position="407"/>
        <end position="484"/>
    </location>
</feature>
<dbReference type="InterPro" id="IPR039672">
    <property type="entry name" value="MFS_2"/>
</dbReference>
<dbReference type="GO" id="GO:0008643">
    <property type="term" value="P:carbohydrate transport"/>
    <property type="evidence" value="ECO:0007669"/>
    <property type="project" value="InterPro"/>
</dbReference>
<feature type="compositionally biased region" description="Pro residues" evidence="7">
    <location>
        <begin position="16"/>
        <end position="26"/>
    </location>
</feature>
<dbReference type="GO" id="GO:0015293">
    <property type="term" value="F:symporter activity"/>
    <property type="evidence" value="ECO:0007669"/>
    <property type="project" value="InterPro"/>
</dbReference>
<dbReference type="InterPro" id="IPR001927">
    <property type="entry name" value="Na/Gal_symport"/>
</dbReference>
<dbReference type="GO" id="GO:0005886">
    <property type="term" value="C:plasma membrane"/>
    <property type="evidence" value="ECO:0007669"/>
    <property type="project" value="UniProtKB-SubCell"/>
</dbReference>
<evidence type="ECO:0000256" key="5">
    <source>
        <dbReference type="ARBA" id="ARBA00022989"/>
    </source>
</evidence>
<keyword evidence="3" id="KW-1003">Cell membrane</keyword>
<keyword evidence="6 8" id="KW-0472">Membrane</keyword>
<name>A0A7Y9J2I0_9ACTN</name>
<reference evidence="9 10" key="1">
    <citation type="submission" date="2020-07" db="EMBL/GenBank/DDBJ databases">
        <title>Sequencing the genomes of 1000 actinobacteria strains.</title>
        <authorList>
            <person name="Klenk H.-P."/>
        </authorList>
    </citation>
    <scope>NUCLEOTIDE SEQUENCE [LARGE SCALE GENOMIC DNA]</scope>
    <source>
        <strain evidence="9 10">DSM 7487</strain>
    </source>
</reference>
<feature type="compositionally biased region" description="Low complexity" evidence="7">
    <location>
        <begin position="426"/>
        <end position="452"/>
    </location>
</feature>
<evidence type="ECO:0000256" key="4">
    <source>
        <dbReference type="ARBA" id="ARBA00022692"/>
    </source>
</evidence>
<dbReference type="RefSeq" id="WP_179754488.1">
    <property type="nucleotide sequence ID" value="NZ_BAAAGN010000030.1"/>
</dbReference>
<evidence type="ECO:0000256" key="8">
    <source>
        <dbReference type="SAM" id="Phobius"/>
    </source>
</evidence>
<comment type="caution">
    <text evidence="9">The sequence shown here is derived from an EMBL/GenBank/DDBJ whole genome shotgun (WGS) entry which is preliminary data.</text>
</comment>
<feature type="transmembrane region" description="Helical" evidence="8">
    <location>
        <begin position="34"/>
        <end position="55"/>
    </location>
</feature>
<dbReference type="EMBL" id="JACCBB010000001">
    <property type="protein sequence ID" value="NYD24231.1"/>
    <property type="molecule type" value="Genomic_DNA"/>
</dbReference>
<organism evidence="9 10">
    <name type="scientific">Kineococcus aurantiacus</name>
    <dbReference type="NCBI Taxonomy" id="37633"/>
    <lineage>
        <taxon>Bacteria</taxon>
        <taxon>Bacillati</taxon>
        <taxon>Actinomycetota</taxon>
        <taxon>Actinomycetes</taxon>
        <taxon>Kineosporiales</taxon>
        <taxon>Kineosporiaceae</taxon>
        <taxon>Kineococcus</taxon>
    </lineage>
</organism>
<dbReference type="CDD" id="cd17332">
    <property type="entry name" value="MFS_MelB_like"/>
    <property type="match status" value="1"/>
</dbReference>
<accession>A0A7Y9J2I0</accession>
<evidence type="ECO:0000256" key="1">
    <source>
        <dbReference type="ARBA" id="ARBA00004651"/>
    </source>
</evidence>
<keyword evidence="4 8" id="KW-0812">Transmembrane</keyword>
<dbReference type="GO" id="GO:0006814">
    <property type="term" value="P:sodium ion transport"/>
    <property type="evidence" value="ECO:0007669"/>
    <property type="project" value="InterPro"/>
</dbReference>
<evidence type="ECO:0000313" key="9">
    <source>
        <dbReference type="EMBL" id="NYD24231.1"/>
    </source>
</evidence>
<sequence length="484" mass="50691">MSARQDSTPAVRPTSPATPPGTPPAPLRLRERSAFVLGDVAANLVWTTISSYLLFFYTDVALIGAAAAGTLMLLARLLDAVFDPMVGALLDRTSTRWGRARPYLLFGAPLLGGLTVLTFLAPAGGGAGTVAYAYVTFILVGLAYSLVNVPYGALLSMATTDSDVRMKLSGYRALGIGLGLIVVSTATQPLIVAVGGSPTSRSGFAWVISGYALVSTLLLWVVFAQVRERVPHAPVSRERGQLGASLKALLRNRSWLSVFAFSVLSFTRLGITTAGTVFFALHVLHDPAAIAVVLTAFSLSALVGAPLTPWVLQRLGHRRGIVLGLVAAAVLTAALVPLTGNLVAFTAVFFVANVVGGFGFVAAPALTADIVEEQEWRSGRRDEGLLFAGYSMSTKIGAALGRPCWPGAWPPSGTTRPPSPTPWPTASPGSTSGCPSRWPCCRSSRSPPTTCSDACLPSGPNWPPGAPRACDRTSRPDAPRTDHS</sequence>
<feature type="transmembrane region" description="Helical" evidence="8">
    <location>
        <begin position="61"/>
        <end position="82"/>
    </location>
</feature>
<dbReference type="Pfam" id="PF13347">
    <property type="entry name" value="MFS_2"/>
    <property type="match status" value="1"/>
</dbReference>
<proteinExistence type="predicted"/>
<dbReference type="PANTHER" id="PTHR11328">
    <property type="entry name" value="MAJOR FACILITATOR SUPERFAMILY DOMAIN-CONTAINING PROTEIN"/>
    <property type="match status" value="1"/>
</dbReference>
<dbReference type="AlphaFoldDB" id="A0A7Y9J2I0"/>
<feature type="transmembrane region" description="Helical" evidence="8">
    <location>
        <begin position="344"/>
        <end position="371"/>
    </location>
</feature>
<dbReference type="InterPro" id="IPR036259">
    <property type="entry name" value="MFS_trans_sf"/>
</dbReference>
<gene>
    <name evidence="9" type="ORF">BJ968_003771</name>
</gene>
<evidence type="ECO:0000256" key="6">
    <source>
        <dbReference type="ARBA" id="ARBA00023136"/>
    </source>
</evidence>
<feature type="transmembrane region" description="Helical" evidence="8">
    <location>
        <begin position="255"/>
        <end position="281"/>
    </location>
</feature>
<keyword evidence="10" id="KW-1185">Reference proteome</keyword>
<feature type="transmembrane region" description="Helical" evidence="8">
    <location>
        <begin position="171"/>
        <end position="191"/>
    </location>
</feature>
<dbReference type="PROSITE" id="PS00872">
    <property type="entry name" value="NA_GALACTOSIDE_SYMP"/>
    <property type="match status" value="1"/>
</dbReference>
<feature type="transmembrane region" description="Helical" evidence="8">
    <location>
        <begin position="131"/>
        <end position="151"/>
    </location>
</feature>
<protein>
    <submittedName>
        <fullName evidence="9">GPH family glycoside/pentoside/hexuronide:cation symporter</fullName>
    </submittedName>
</protein>
<evidence type="ECO:0000256" key="7">
    <source>
        <dbReference type="SAM" id="MobiDB-lite"/>
    </source>
</evidence>
<dbReference type="NCBIfam" id="TIGR00792">
    <property type="entry name" value="gph"/>
    <property type="match status" value="1"/>
</dbReference>
<dbReference type="Proteomes" id="UP000521922">
    <property type="component" value="Unassembled WGS sequence"/>
</dbReference>
<feature type="transmembrane region" description="Helical" evidence="8">
    <location>
        <begin position="103"/>
        <end position="125"/>
    </location>
</feature>
<dbReference type="SUPFAM" id="SSF103473">
    <property type="entry name" value="MFS general substrate transporter"/>
    <property type="match status" value="1"/>
</dbReference>
<feature type="transmembrane region" description="Helical" evidence="8">
    <location>
        <begin position="320"/>
        <end position="338"/>
    </location>
</feature>
<feature type="transmembrane region" description="Helical" evidence="8">
    <location>
        <begin position="203"/>
        <end position="223"/>
    </location>
</feature>
<keyword evidence="2" id="KW-0813">Transport</keyword>
<comment type="subcellular location">
    <subcellularLocation>
        <location evidence="1">Cell membrane</location>
        <topology evidence="1">Multi-pass membrane protein</topology>
    </subcellularLocation>
</comment>